<evidence type="ECO:0000256" key="6">
    <source>
        <dbReference type="ARBA" id="ARBA00023027"/>
    </source>
</evidence>
<keyword evidence="4" id="KW-0378">Hydrolase</keyword>
<dbReference type="InterPro" id="IPR000157">
    <property type="entry name" value="TIR_dom"/>
</dbReference>
<dbReference type="InterPro" id="IPR035897">
    <property type="entry name" value="Toll_tir_struct_dom_sf"/>
</dbReference>
<dbReference type="GO" id="GO:0061809">
    <property type="term" value="F:NAD+ nucleosidase activity, cyclic ADP-ribose generating"/>
    <property type="evidence" value="ECO:0007669"/>
    <property type="project" value="UniProtKB-EC"/>
</dbReference>
<dbReference type="FunFam" id="3.80.10.10:FF:000386">
    <property type="entry name" value="Disease resistance protein RPS4"/>
    <property type="match status" value="1"/>
</dbReference>
<dbReference type="InterPro" id="IPR002182">
    <property type="entry name" value="NB-ARC"/>
</dbReference>
<organism evidence="9 10">
    <name type="scientific">Populus alba x Populus x berolinensis</name>
    <dbReference type="NCBI Taxonomy" id="444605"/>
    <lineage>
        <taxon>Eukaryota</taxon>
        <taxon>Viridiplantae</taxon>
        <taxon>Streptophyta</taxon>
        <taxon>Embryophyta</taxon>
        <taxon>Tracheophyta</taxon>
        <taxon>Spermatophyta</taxon>
        <taxon>Magnoliopsida</taxon>
        <taxon>eudicotyledons</taxon>
        <taxon>Gunneridae</taxon>
        <taxon>Pentapetalae</taxon>
        <taxon>rosids</taxon>
        <taxon>fabids</taxon>
        <taxon>Malpighiales</taxon>
        <taxon>Salicaceae</taxon>
        <taxon>Saliceae</taxon>
        <taxon>Populus</taxon>
    </lineage>
</organism>
<dbReference type="InterPro" id="IPR032675">
    <property type="entry name" value="LRR_dom_sf"/>
</dbReference>
<dbReference type="PANTHER" id="PTHR11017">
    <property type="entry name" value="LEUCINE-RICH REPEAT-CONTAINING PROTEIN"/>
    <property type="match status" value="1"/>
</dbReference>
<dbReference type="EMBL" id="JAQIZT010000019">
    <property type="protein sequence ID" value="KAJ6952318.1"/>
    <property type="molecule type" value="Genomic_DNA"/>
</dbReference>
<evidence type="ECO:0000256" key="7">
    <source>
        <dbReference type="ARBA" id="ARBA00047304"/>
    </source>
</evidence>
<sequence>MASTSSSTTTPQEKYDVFLSFRGEDTRVCFVSHLYAALKRKQISTFIDYKLNRGEEISPSLLKAIEDSKLSVVVFSDNYASSKWCLEELAKILECKKVKGQMVIPVFYRVDPSHVRNQTGSFADAFARHDQLLKEKMEKVLNWRAAMREAANLSGWDSHNIKSESEFVDGIVRDVLNKLHQTSMSTHHRSLIGIDARIKKVESLLIMESQDVRIVGIWGMGGIGKTTIAKAVYDNVSAQFEGFLFVSNVREELKRHAVVGLQKNILLELLDQDILNTVPLSFGNAFVMDRLRRKKVLIVLDDVDSSRQLEELLPEPHVSFGPGSKILLTSRDQQVLRNVVDEIYDVERLNHHEAIQLFNMKAFKNYNPTIDHSELVEKIVDYAQGNPLALIVLGSALYGRSKEEWCSVLNKLGKVSNREIQNVLRISYDGLDDEQQEMFLDLAFFFNGANRDRVTKILDGCYSAACSDMSVLFDKSLITTPACIVNMHDSLREMAFSIVHEESKIPGKRSRLCDPEDVYQALVKKKGTEAVEGICLDISESREMHLKSDAFSRMDRLRILKFFNHSSLDEIFIMDNKDKVHLPHSGLDYLSDELRYLHWDGFPLKTLPQSFCAENIVELIFPDSKIEKLWTGVQDLVHLRRMDLSGSPYLLEIPDLSMAENIESINLKFCKSLIEVNPSIQYLTKLEVLQLSYCDNLRSLPSRIGSKVLRILDLYHCINVRICPAISGNSPVLRKVDLRFCAYITKFPEISGNIRYLYLQGTAIEEVPSSIEFLTELVRLYMTNCKQLSSIPSSICKLKSLEVLGLSGCSKLESFPEIMEPMESLRRLELDATAIKDLPSSIKYLKFLTQVKLGVTAIEELSSSIVQLKSLTHLDLGGTAIKELPSSIEHLKCLKHLDLSGTGIKELPELPSSLTALDVNDCKSLQTLSRFNLRNFQELNFANCFKLDQKKLMADVQCKIQSGEIKGEIFQIVLPESEIPPWFLDQNMGSSVTKKLPLNCHQLKGIAFCIVFASPTPLLSDCVNFSCKCDARSDNGEHDHVKLLCYGLDPQPKAAVLKLDDSDHMLLWYESTRTGLTSEYSGSEVTFEFYNKMEHSKIKRCGVYFLFDKNRSSSCDEDSSHQDDN</sequence>
<dbReference type="Pfam" id="PF20160">
    <property type="entry name" value="C-JID"/>
    <property type="match status" value="1"/>
</dbReference>
<dbReference type="Proteomes" id="UP001164929">
    <property type="component" value="Chromosome 19"/>
</dbReference>
<dbReference type="Pfam" id="PF07725">
    <property type="entry name" value="LRR_3"/>
    <property type="match status" value="1"/>
</dbReference>
<dbReference type="SMART" id="SM00255">
    <property type="entry name" value="TIR"/>
    <property type="match status" value="1"/>
</dbReference>
<dbReference type="InterPro" id="IPR011713">
    <property type="entry name" value="Leu-rich_rpt_3"/>
</dbReference>
<dbReference type="Gene3D" id="3.40.50.300">
    <property type="entry name" value="P-loop containing nucleotide triphosphate hydrolases"/>
    <property type="match status" value="1"/>
</dbReference>
<dbReference type="InterPro" id="IPR045344">
    <property type="entry name" value="C-JID"/>
</dbReference>
<dbReference type="GO" id="GO:0051707">
    <property type="term" value="P:response to other organism"/>
    <property type="evidence" value="ECO:0007669"/>
    <property type="project" value="UniProtKB-ARBA"/>
</dbReference>
<dbReference type="InterPro" id="IPR055414">
    <property type="entry name" value="LRR_R13L4/SHOC2-like"/>
</dbReference>
<dbReference type="EC" id="3.2.2.6" evidence="1"/>
<evidence type="ECO:0000256" key="2">
    <source>
        <dbReference type="ARBA" id="ARBA00022614"/>
    </source>
</evidence>
<dbReference type="SUPFAM" id="SSF46785">
    <property type="entry name" value="Winged helix' DNA-binding domain"/>
    <property type="match status" value="1"/>
</dbReference>
<dbReference type="SUPFAM" id="SSF52200">
    <property type="entry name" value="Toll/Interleukin receptor TIR domain"/>
    <property type="match status" value="1"/>
</dbReference>
<feature type="domain" description="TIR" evidence="8">
    <location>
        <begin position="13"/>
        <end position="179"/>
    </location>
</feature>
<dbReference type="GO" id="GO:0043531">
    <property type="term" value="F:ADP binding"/>
    <property type="evidence" value="ECO:0007669"/>
    <property type="project" value="InterPro"/>
</dbReference>
<dbReference type="InterPro" id="IPR036390">
    <property type="entry name" value="WH_DNA-bd_sf"/>
</dbReference>
<gene>
    <name evidence="9" type="ORF">NC653_041454</name>
</gene>
<keyword evidence="5" id="KW-0611">Plant defense</keyword>
<keyword evidence="6" id="KW-0520">NAD</keyword>
<dbReference type="InterPro" id="IPR003591">
    <property type="entry name" value="Leu-rich_rpt_typical-subtyp"/>
</dbReference>
<evidence type="ECO:0000256" key="4">
    <source>
        <dbReference type="ARBA" id="ARBA00022801"/>
    </source>
</evidence>
<dbReference type="PROSITE" id="PS50104">
    <property type="entry name" value="TIR"/>
    <property type="match status" value="1"/>
</dbReference>
<dbReference type="InterPro" id="IPR001611">
    <property type="entry name" value="Leu-rich_rpt"/>
</dbReference>
<dbReference type="Gene3D" id="1.10.8.430">
    <property type="entry name" value="Helical domain of apoptotic protease-activating factors"/>
    <property type="match status" value="1"/>
</dbReference>
<dbReference type="Gene3D" id="3.40.50.10140">
    <property type="entry name" value="Toll/interleukin-1 receptor homology (TIR) domain"/>
    <property type="match status" value="1"/>
</dbReference>
<dbReference type="SMART" id="SM00369">
    <property type="entry name" value="LRR_TYP"/>
    <property type="match status" value="5"/>
</dbReference>
<evidence type="ECO:0000256" key="3">
    <source>
        <dbReference type="ARBA" id="ARBA00022737"/>
    </source>
</evidence>
<proteinExistence type="predicted"/>
<dbReference type="PROSITE" id="PS51450">
    <property type="entry name" value="LRR"/>
    <property type="match status" value="1"/>
</dbReference>
<name>A0AAD6L9G7_9ROSI</name>
<dbReference type="Pfam" id="PF01582">
    <property type="entry name" value="TIR"/>
    <property type="match status" value="1"/>
</dbReference>
<evidence type="ECO:0000256" key="1">
    <source>
        <dbReference type="ARBA" id="ARBA00011982"/>
    </source>
</evidence>
<keyword evidence="3" id="KW-0677">Repeat</keyword>
<dbReference type="PANTHER" id="PTHR11017:SF479">
    <property type="entry name" value="DISEASE RESISTANCE PROTEIN (TIR-NBS-LRR CLASS) FAMILY"/>
    <property type="match status" value="1"/>
</dbReference>
<dbReference type="SUPFAM" id="SSF52058">
    <property type="entry name" value="L domain-like"/>
    <property type="match status" value="2"/>
</dbReference>
<dbReference type="InterPro" id="IPR027417">
    <property type="entry name" value="P-loop_NTPase"/>
</dbReference>
<dbReference type="PRINTS" id="PR00364">
    <property type="entry name" value="DISEASERSIST"/>
</dbReference>
<comment type="catalytic activity">
    <reaction evidence="7">
        <text>NAD(+) + H2O = ADP-D-ribose + nicotinamide + H(+)</text>
        <dbReference type="Rhea" id="RHEA:16301"/>
        <dbReference type="ChEBI" id="CHEBI:15377"/>
        <dbReference type="ChEBI" id="CHEBI:15378"/>
        <dbReference type="ChEBI" id="CHEBI:17154"/>
        <dbReference type="ChEBI" id="CHEBI:57540"/>
        <dbReference type="ChEBI" id="CHEBI:57967"/>
        <dbReference type="EC" id="3.2.2.6"/>
    </reaction>
    <physiologicalReaction direction="left-to-right" evidence="7">
        <dbReference type="Rhea" id="RHEA:16302"/>
    </physiologicalReaction>
</comment>
<keyword evidence="10" id="KW-1185">Reference proteome</keyword>
<dbReference type="AlphaFoldDB" id="A0AAD6L9G7"/>
<dbReference type="Gene3D" id="3.80.10.10">
    <property type="entry name" value="Ribonuclease Inhibitor"/>
    <property type="match status" value="3"/>
</dbReference>
<reference evidence="9" key="1">
    <citation type="journal article" date="2023" name="Mol. Ecol. Resour.">
        <title>Chromosome-level genome assembly of a triploid poplar Populus alba 'Berolinensis'.</title>
        <authorList>
            <person name="Chen S."/>
            <person name="Yu Y."/>
            <person name="Wang X."/>
            <person name="Wang S."/>
            <person name="Zhang T."/>
            <person name="Zhou Y."/>
            <person name="He R."/>
            <person name="Meng N."/>
            <person name="Wang Y."/>
            <person name="Liu W."/>
            <person name="Liu Z."/>
            <person name="Liu J."/>
            <person name="Guo Q."/>
            <person name="Huang H."/>
            <person name="Sederoff R.R."/>
            <person name="Wang G."/>
            <person name="Qu G."/>
            <person name="Chen S."/>
        </authorList>
    </citation>
    <scope>NUCLEOTIDE SEQUENCE</scope>
    <source>
        <strain evidence="9">SC-2020</strain>
    </source>
</reference>
<keyword evidence="2" id="KW-0433">Leucine-rich repeat</keyword>
<evidence type="ECO:0000313" key="10">
    <source>
        <dbReference type="Proteomes" id="UP001164929"/>
    </source>
</evidence>
<dbReference type="GO" id="GO:0006952">
    <property type="term" value="P:defense response"/>
    <property type="evidence" value="ECO:0007669"/>
    <property type="project" value="UniProtKB-KW"/>
</dbReference>
<protein>
    <recommendedName>
        <fullName evidence="1">ADP-ribosyl cyclase/cyclic ADP-ribose hydrolase</fullName>
        <ecNumber evidence="1">3.2.2.6</ecNumber>
    </recommendedName>
</protein>
<dbReference type="InterPro" id="IPR058192">
    <property type="entry name" value="WHD_ROQ1-like"/>
</dbReference>
<dbReference type="FunFam" id="3.40.50.10140:FF:000007">
    <property type="entry name" value="Disease resistance protein (TIR-NBS-LRR class)"/>
    <property type="match status" value="1"/>
</dbReference>
<dbReference type="SUPFAM" id="SSF52540">
    <property type="entry name" value="P-loop containing nucleoside triphosphate hydrolases"/>
    <property type="match status" value="1"/>
</dbReference>
<evidence type="ECO:0000259" key="8">
    <source>
        <dbReference type="PROSITE" id="PS50104"/>
    </source>
</evidence>
<accession>A0AAD6L9G7</accession>
<dbReference type="Pfam" id="PF23282">
    <property type="entry name" value="WHD_ROQ1"/>
    <property type="match status" value="1"/>
</dbReference>
<dbReference type="Pfam" id="PF23598">
    <property type="entry name" value="LRR_14"/>
    <property type="match status" value="1"/>
</dbReference>
<dbReference type="GO" id="GO:0007165">
    <property type="term" value="P:signal transduction"/>
    <property type="evidence" value="ECO:0007669"/>
    <property type="project" value="InterPro"/>
</dbReference>
<comment type="caution">
    <text evidence="9">The sequence shown here is derived from an EMBL/GenBank/DDBJ whole genome shotgun (WGS) entry which is preliminary data.</text>
</comment>
<evidence type="ECO:0000313" key="9">
    <source>
        <dbReference type="EMBL" id="KAJ6952318.1"/>
    </source>
</evidence>
<evidence type="ECO:0000256" key="5">
    <source>
        <dbReference type="ARBA" id="ARBA00022821"/>
    </source>
</evidence>
<dbReference type="InterPro" id="IPR042197">
    <property type="entry name" value="Apaf_helical"/>
</dbReference>
<dbReference type="InterPro" id="IPR044974">
    <property type="entry name" value="Disease_R_plants"/>
</dbReference>
<dbReference type="Pfam" id="PF00931">
    <property type="entry name" value="NB-ARC"/>
    <property type="match status" value="1"/>
</dbReference>